<dbReference type="OMA" id="CVVECEY"/>
<reference evidence="3" key="1">
    <citation type="submission" date="2017-02" db="UniProtKB">
        <authorList>
            <consortium name="WormBaseParasite"/>
        </authorList>
    </citation>
    <scope>IDENTIFICATION</scope>
</reference>
<reference evidence="1 2" key="2">
    <citation type="submission" date="2018-11" db="EMBL/GenBank/DDBJ databases">
        <authorList>
            <consortium name="Pathogen Informatics"/>
        </authorList>
    </citation>
    <scope>NUCLEOTIDE SEQUENCE [LARGE SCALE GENOMIC DNA]</scope>
</reference>
<protein>
    <submittedName>
        <fullName evidence="3">TPR_REGION domain-containing protein</fullName>
    </submittedName>
</protein>
<dbReference type="Gene3D" id="1.25.40.10">
    <property type="entry name" value="Tetratricopeptide repeat domain"/>
    <property type="match status" value="1"/>
</dbReference>
<accession>A0A0N4XEE6</accession>
<dbReference type="SUPFAM" id="SSF48452">
    <property type="entry name" value="TPR-like"/>
    <property type="match status" value="1"/>
</dbReference>
<evidence type="ECO:0000313" key="3">
    <source>
        <dbReference type="WBParaSite" id="NBR_0000089801-mRNA-1"/>
    </source>
</evidence>
<dbReference type="Proteomes" id="UP000271162">
    <property type="component" value="Unassembled WGS sequence"/>
</dbReference>
<dbReference type="InterPro" id="IPR019734">
    <property type="entry name" value="TPR_rpt"/>
</dbReference>
<dbReference type="InterPro" id="IPR011990">
    <property type="entry name" value="TPR-like_helical_dom_sf"/>
</dbReference>
<keyword evidence="2" id="KW-1185">Reference proteome</keyword>
<name>A0A0N4XEE6_NIPBR</name>
<gene>
    <name evidence="1" type="ORF">NBR_LOCUS899</name>
</gene>
<evidence type="ECO:0000313" key="2">
    <source>
        <dbReference type="Proteomes" id="UP000271162"/>
    </source>
</evidence>
<dbReference type="AlphaFoldDB" id="A0A0N4XEE6"/>
<proteinExistence type="predicted"/>
<dbReference type="WBParaSite" id="NBR_0000089801-mRNA-1">
    <property type="protein sequence ID" value="NBR_0000089801-mRNA-1"/>
    <property type="gene ID" value="NBR_0000089801"/>
</dbReference>
<sequence length="107" mass="11831">MDKVKFGFEFQVSTLGTVERTLARALGSLPTASLENALQDLLAADAISPDEIENVFFIGKTYDALGDYRNAETYLQKVVGMARDPECVVECEYVEEARQILSGINYS</sequence>
<organism evidence="3">
    <name type="scientific">Nippostrongylus brasiliensis</name>
    <name type="common">Rat hookworm</name>
    <dbReference type="NCBI Taxonomy" id="27835"/>
    <lineage>
        <taxon>Eukaryota</taxon>
        <taxon>Metazoa</taxon>
        <taxon>Ecdysozoa</taxon>
        <taxon>Nematoda</taxon>
        <taxon>Chromadorea</taxon>
        <taxon>Rhabditida</taxon>
        <taxon>Rhabditina</taxon>
        <taxon>Rhabditomorpha</taxon>
        <taxon>Strongyloidea</taxon>
        <taxon>Heligmosomidae</taxon>
        <taxon>Nippostrongylus</taxon>
    </lineage>
</organism>
<dbReference type="Pfam" id="PF13181">
    <property type="entry name" value="TPR_8"/>
    <property type="match status" value="1"/>
</dbReference>
<dbReference type="EMBL" id="UYSL01000537">
    <property type="protein sequence ID" value="VDL64002.1"/>
    <property type="molecule type" value="Genomic_DNA"/>
</dbReference>
<evidence type="ECO:0000313" key="1">
    <source>
        <dbReference type="EMBL" id="VDL64002.1"/>
    </source>
</evidence>